<evidence type="ECO:0000256" key="2">
    <source>
        <dbReference type="SAM" id="Phobius"/>
    </source>
</evidence>
<evidence type="ECO:0000256" key="1">
    <source>
        <dbReference type="SAM" id="Coils"/>
    </source>
</evidence>
<sequence length="258" mass="27597">MTRRQAYSRSNNMKHVRSHLPRVMLGLMISVSLVLAGCANNGTGSSMLGGSGTDPDPRLTKSTDSSFFSTSGLTACAAAAGVGILACAVASPSDKVKCMVVAGIAACGVAMGANYYYDYRRSKYSNTAQRLQLMNDDVKADTEKVAQRTYTLQQVINDDKERIAGIQKSIKTKTLDKAKAQQEIASVDSNLAQMNKDLTGMRSKVAEYKKTADLERASNGGTQVTAIDGEISKMNSKVASLQKEVDGLYSQRQAITLG</sequence>
<reference evidence="3 4" key="1">
    <citation type="submission" date="2018-08" db="EMBL/GenBank/DDBJ databases">
        <title>Recombination of ecologically and evolutionarily significant loci maintains genetic cohesion in the Pseudomonas syringae species complex.</title>
        <authorList>
            <person name="Dillon M."/>
            <person name="Thakur S."/>
            <person name="Almeida R.N.D."/>
            <person name="Weir B.S."/>
            <person name="Guttman D.S."/>
        </authorList>
    </citation>
    <scope>NUCLEOTIDE SEQUENCE [LARGE SCALE GENOMIC DNA]</scope>
    <source>
        <strain evidence="3 4">ICMP 19074</strain>
    </source>
</reference>
<protein>
    <submittedName>
        <fullName evidence="3">Lipoprotein</fullName>
    </submittedName>
</protein>
<dbReference type="AlphaFoldDB" id="A0A3M4KQ71"/>
<keyword evidence="2" id="KW-0472">Membrane</keyword>
<dbReference type="Gene3D" id="1.10.287.1490">
    <property type="match status" value="1"/>
</dbReference>
<evidence type="ECO:0000313" key="4">
    <source>
        <dbReference type="Proteomes" id="UP000273140"/>
    </source>
</evidence>
<keyword evidence="2" id="KW-0812">Transmembrane</keyword>
<keyword evidence="3" id="KW-0449">Lipoprotein</keyword>
<keyword evidence="2" id="KW-1133">Transmembrane helix</keyword>
<feature type="transmembrane region" description="Helical" evidence="2">
    <location>
        <begin position="98"/>
        <end position="117"/>
    </location>
</feature>
<proteinExistence type="predicted"/>
<name>A0A3M4KQ71_PSESF</name>
<feature type="coiled-coil region" evidence="1">
    <location>
        <begin position="177"/>
        <end position="251"/>
    </location>
</feature>
<evidence type="ECO:0000313" key="3">
    <source>
        <dbReference type="EMBL" id="RMQ31376.1"/>
    </source>
</evidence>
<keyword evidence="1" id="KW-0175">Coiled coil</keyword>
<dbReference type="EMBL" id="RBRB01000230">
    <property type="protein sequence ID" value="RMQ31376.1"/>
    <property type="molecule type" value="Genomic_DNA"/>
</dbReference>
<comment type="caution">
    <text evidence="3">The sequence shown here is derived from an EMBL/GenBank/DDBJ whole genome shotgun (WGS) entry which is preliminary data.</text>
</comment>
<accession>A0A3M4KQ71</accession>
<gene>
    <name evidence="3" type="ORF">ALQ07_04624</name>
</gene>
<dbReference type="Proteomes" id="UP000273140">
    <property type="component" value="Unassembled WGS sequence"/>
</dbReference>
<organism evidence="3 4">
    <name type="scientific">Pseudomonas syringae pv. actinidiae</name>
    <dbReference type="NCBI Taxonomy" id="103796"/>
    <lineage>
        <taxon>Bacteria</taxon>
        <taxon>Pseudomonadati</taxon>
        <taxon>Pseudomonadota</taxon>
        <taxon>Gammaproteobacteria</taxon>
        <taxon>Pseudomonadales</taxon>
        <taxon>Pseudomonadaceae</taxon>
        <taxon>Pseudomonas</taxon>
        <taxon>Pseudomonas syringae</taxon>
    </lineage>
</organism>
<feature type="transmembrane region" description="Helical" evidence="2">
    <location>
        <begin position="65"/>
        <end position="91"/>
    </location>
</feature>